<evidence type="ECO:0000256" key="4">
    <source>
        <dbReference type="ARBA" id="ARBA00020987"/>
    </source>
</evidence>
<dbReference type="GO" id="GO:0000077">
    <property type="term" value="P:DNA damage checkpoint signaling"/>
    <property type="evidence" value="ECO:0007669"/>
    <property type="project" value="InterPro"/>
</dbReference>
<feature type="binding site" evidence="16">
    <location>
        <begin position="402"/>
        <end position="403"/>
    </location>
    <ligand>
        <name>S-adenosyl-L-methionine</name>
        <dbReference type="ChEBI" id="CHEBI:59789"/>
    </ligand>
</feature>
<feature type="region of interest" description="Disordered" evidence="17">
    <location>
        <begin position="1"/>
        <end position="126"/>
    </location>
</feature>
<dbReference type="Pfam" id="PF08123">
    <property type="entry name" value="DOT1"/>
    <property type="match status" value="1"/>
</dbReference>
<dbReference type="FunFam" id="3.40.50.150:FF:000033">
    <property type="entry name" value="Histone-lysine N-methyltransferase, H3 lysine-79 specific"/>
    <property type="match status" value="1"/>
</dbReference>
<evidence type="ECO:0000256" key="16">
    <source>
        <dbReference type="PIRSR" id="PIRSR017570-1"/>
    </source>
</evidence>
<dbReference type="PANTHER" id="PTHR21451:SF0">
    <property type="entry name" value="HISTONE-LYSINE N-METHYLTRANSFERASE, H3 LYSINE-79 SPECIFIC"/>
    <property type="match status" value="1"/>
</dbReference>
<dbReference type="Gene3D" id="3.40.50.150">
    <property type="entry name" value="Vaccinia Virus protein VP39"/>
    <property type="match status" value="1"/>
</dbReference>
<dbReference type="InterPro" id="IPR021162">
    <property type="entry name" value="Dot1"/>
</dbReference>
<proteinExistence type="inferred from homology"/>
<evidence type="ECO:0000256" key="11">
    <source>
        <dbReference type="ARBA" id="ARBA00023163"/>
    </source>
</evidence>
<comment type="function">
    <text evidence="1 15">Histone methyltransferase that specifically trimethylates histone H3 to form H3K79me3. This methylation is required for telomere silencing and for the pachytene checkpoint during the meiotic cell cycle by allowing the recruitment of RAD9 to double strand breaks. Nucleosomes are preferred as substrate compared to free histone.</text>
</comment>
<keyword evidence="7 15" id="KW-0949">S-adenosyl-L-methionine</keyword>
<evidence type="ECO:0000256" key="3">
    <source>
        <dbReference type="ARBA" id="ARBA00012190"/>
    </source>
</evidence>
<dbReference type="AlphaFoldDB" id="A0A370TW45"/>
<keyword evidence="10 15" id="KW-0805">Transcription regulation</keyword>
<dbReference type="RefSeq" id="XP_031872395.1">
    <property type="nucleotide sequence ID" value="XM_032012702.1"/>
</dbReference>
<protein>
    <recommendedName>
        <fullName evidence="4 15">Histone-lysine N-methyltransferase, H3 lysine-79 specific</fullName>
        <ecNumber evidence="3 15">2.1.1.360</ecNumber>
    </recommendedName>
    <alternativeName>
        <fullName evidence="13 15">Histone H3-K79 methyltransferase</fullName>
    </alternativeName>
</protein>
<feature type="domain" description="DOT1" evidence="18">
    <location>
        <begin position="184"/>
        <end position="510"/>
    </location>
</feature>
<dbReference type="GO" id="GO:0000786">
    <property type="term" value="C:nucleosome"/>
    <property type="evidence" value="ECO:0007669"/>
    <property type="project" value="InterPro"/>
</dbReference>
<dbReference type="GeneID" id="43596928"/>
<dbReference type="GO" id="GO:0000781">
    <property type="term" value="C:chromosome, telomeric region"/>
    <property type="evidence" value="ECO:0007669"/>
    <property type="project" value="GOC"/>
</dbReference>
<evidence type="ECO:0000256" key="2">
    <source>
        <dbReference type="ARBA" id="ARBA00004123"/>
    </source>
</evidence>
<feature type="binding site" evidence="16">
    <location>
        <begin position="317"/>
        <end position="320"/>
    </location>
    <ligand>
        <name>S-adenosyl-L-methionine</name>
        <dbReference type="ChEBI" id="CHEBI:59789"/>
    </ligand>
</feature>
<evidence type="ECO:0000256" key="8">
    <source>
        <dbReference type="ARBA" id="ARBA00022737"/>
    </source>
</evidence>
<evidence type="ECO:0000313" key="19">
    <source>
        <dbReference type="EMBL" id="RDL39739.1"/>
    </source>
</evidence>
<feature type="compositionally biased region" description="Polar residues" evidence="17">
    <location>
        <begin position="1"/>
        <end position="10"/>
    </location>
</feature>
<dbReference type="EMBL" id="NPIC01000002">
    <property type="protein sequence ID" value="RDL39739.1"/>
    <property type="molecule type" value="Genomic_DNA"/>
</dbReference>
<organism evidence="19 20">
    <name type="scientific">Venustampulla echinocandica</name>
    <dbReference type="NCBI Taxonomy" id="2656787"/>
    <lineage>
        <taxon>Eukaryota</taxon>
        <taxon>Fungi</taxon>
        <taxon>Dikarya</taxon>
        <taxon>Ascomycota</taxon>
        <taxon>Pezizomycotina</taxon>
        <taxon>Leotiomycetes</taxon>
        <taxon>Helotiales</taxon>
        <taxon>Pleuroascaceae</taxon>
        <taxon>Venustampulla</taxon>
    </lineage>
</organism>
<feature type="binding site" evidence="16">
    <location>
        <position position="366"/>
    </location>
    <ligand>
        <name>S-adenosyl-L-methionine</name>
        <dbReference type="ChEBI" id="CHEBI:59789"/>
    </ligand>
</feature>
<keyword evidence="9 15" id="KW-0156">Chromatin regulator</keyword>
<evidence type="ECO:0000256" key="6">
    <source>
        <dbReference type="ARBA" id="ARBA00022679"/>
    </source>
</evidence>
<comment type="subcellular location">
    <subcellularLocation>
        <location evidence="2 15">Nucleus</location>
    </subcellularLocation>
</comment>
<dbReference type="OrthoDB" id="443402at2759"/>
<evidence type="ECO:0000256" key="17">
    <source>
        <dbReference type="SAM" id="MobiDB-lite"/>
    </source>
</evidence>
<keyword evidence="20" id="KW-1185">Reference proteome</keyword>
<evidence type="ECO:0000256" key="7">
    <source>
        <dbReference type="ARBA" id="ARBA00022691"/>
    </source>
</evidence>
<keyword evidence="5 15" id="KW-0489">Methyltransferase</keyword>
<comment type="similarity">
    <text evidence="15">Belongs to the class I-like SAM-binding methyltransferase superfamily. DOT1 family.</text>
</comment>
<evidence type="ECO:0000256" key="5">
    <source>
        <dbReference type="ARBA" id="ARBA00022603"/>
    </source>
</evidence>
<evidence type="ECO:0000256" key="1">
    <source>
        <dbReference type="ARBA" id="ARBA00003482"/>
    </source>
</evidence>
<dbReference type="CDD" id="cd02440">
    <property type="entry name" value="AdoMet_MTases"/>
    <property type="match status" value="1"/>
</dbReference>
<dbReference type="GO" id="GO:0005634">
    <property type="term" value="C:nucleus"/>
    <property type="evidence" value="ECO:0007669"/>
    <property type="project" value="UniProtKB-SubCell"/>
</dbReference>
<dbReference type="SUPFAM" id="SSF53335">
    <property type="entry name" value="S-adenosyl-L-methionine-dependent methyltransferases"/>
    <property type="match status" value="1"/>
</dbReference>
<dbReference type="InterPro" id="IPR030445">
    <property type="entry name" value="H3-K79_meTrfase"/>
</dbReference>
<evidence type="ECO:0000256" key="9">
    <source>
        <dbReference type="ARBA" id="ARBA00022853"/>
    </source>
</evidence>
<name>A0A370TW45_9HELO</name>
<dbReference type="GO" id="GO:0031509">
    <property type="term" value="P:subtelomeric heterochromatin formation"/>
    <property type="evidence" value="ECO:0007669"/>
    <property type="project" value="InterPro"/>
</dbReference>
<comment type="catalytic activity">
    <reaction evidence="14 15">
        <text>L-lysyl(79)-[histone H3] + 3 S-adenosyl-L-methionine = N(6),N(6),N(6)-trimethyl-L-lysyl(79)-[histone H3] + 3 S-adenosyl-L-homocysteine + 3 H(+)</text>
        <dbReference type="Rhea" id="RHEA:60328"/>
        <dbReference type="Rhea" id="RHEA-COMP:15549"/>
        <dbReference type="Rhea" id="RHEA-COMP:15552"/>
        <dbReference type="ChEBI" id="CHEBI:15378"/>
        <dbReference type="ChEBI" id="CHEBI:29969"/>
        <dbReference type="ChEBI" id="CHEBI:57856"/>
        <dbReference type="ChEBI" id="CHEBI:59789"/>
        <dbReference type="ChEBI" id="CHEBI:61961"/>
        <dbReference type="EC" id="2.1.1.360"/>
    </reaction>
</comment>
<dbReference type="PIRSF" id="PIRSF017570">
    <property type="entry name" value="Histone_H3-K79_MeTrfase"/>
    <property type="match status" value="1"/>
</dbReference>
<evidence type="ECO:0000256" key="10">
    <source>
        <dbReference type="ARBA" id="ARBA00023015"/>
    </source>
</evidence>
<keyword evidence="8" id="KW-0677">Repeat</keyword>
<reference evidence="19 20" key="1">
    <citation type="journal article" date="2018" name="IMA Fungus">
        <title>IMA Genome-F 9: Draft genome sequence of Annulohypoxylon stygium, Aspergillus mulundensis, Berkeleyomyces basicola (syn. Thielaviopsis basicola), Ceratocystis smalleyi, two Cercospora beticola strains, Coleophoma cylindrospora, Fusarium fracticaudum, Phialophora cf. hyalina, and Morchella septimelata.</title>
        <authorList>
            <person name="Wingfield B.D."/>
            <person name="Bills G.F."/>
            <person name="Dong Y."/>
            <person name="Huang W."/>
            <person name="Nel W.J."/>
            <person name="Swalarsk-Parry B.S."/>
            <person name="Vaghefi N."/>
            <person name="Wilken P.M."/>
            <person name="An Z."/>
            <person name="de Beer Z.W."/>
            <person name="De Vos L."/>
            <person name="Chen L."/>
            <person name="Duong T.A."/>
            <person name="Gao Y."/>
            <person name="Hammerbacher A."/>
            <person name="Kikkert J.R."/>
            <person name="Li Y."/>
            <person name="Li H."/>
            <person name="Li K."/>
            <person name="Li Q."/>
            <person name="Liu X."/>
            <person name="Ma X."/>
            <person name="Naidoo K."/>
            <person name="Pethybridge S.J."/>
            <person name="Sun J."/>
            <person name="Steenkamp E.T."/>
            <person name="van der Nest M.A."/>
            <person name="van Wyk S."/>
            <person name="Wingfield M.J."/>
            <person name="Xiong C."/>
            <person name="Yue Q."/>
            <person name="Zhang X."/>
        </authorList>
    </citation>
    <scope>NUCLEOTIDE SEQUENCE [LARGE SCALE GENOMIC DNA]</scope>
    <source>
        <strain evidence="19 20">BP 5553</strain>
    </source>
</reference>
<dbReference type="Gene3D" id="1.10.260.170">
    <property type="match status" value="1"/>
</dbReference>
<evidence type="ECO:0000313" key="20">
    <source>
        <dbReference type="Proteomes" id="UP000254866"/>
    </source>
</evidence>
<gene>
    <name evidence="19" type="ORF">BP5553_04079</name>
</gene>
<dbReference type="EC" id="2.1.1.360" evidence="3 15"/>
<feature type="compositionally biased region" description="Acidic residues" evidence="17">
    <location>
        <begin position="103"/>
        <end position="112"/>
    </location>
</feature>
<evidence type="ECO:0000256" key="13">
    <source>
        <dbReference type="ARBA" id="ARBA00029821"/>
    </source>
</evidence>
<feature type="compositionally biased region" description="Low complexity" evidence="17">
    <location>
        <begin position="55"/>
        <end position="66"/>
    </location>
</feature>
<dbReference type="Proteomes" id="UP000254866">
    <property type="component" value="Unassembled WGS sequence"/>
</dbReference>
<evidence type="ECO:0000259" key="18">
    <source>
        <dbReference type="PROSITE" id="PS51569"/>
    </source>
</evidence>
<keyword evidence="11 15" id="KW-0804">Transcription</keyword>
<dbReference type="GO" id="GO:0032259">
    <property type="term" value="P:methylation"/>
    <property type="evidence" value="ECO:0007669"/>
    <property type="project" value="UniProtKB-KW"/>
</dbReference>
<feature type="compositionally biased region" description="Basic and acidic residues" evidence="17">
    <location>
        <begin position="22"/>
        <end position="32"/>
    </location>
</feature>
<comment type="caution">
    <text evidence="19">The sequence shown here is derived from an EMBL/GenBank/DDBJ whole genome shotgun (WGS) entry which is preliminary data.</text>
</comment>
<dbReference type="GO" id="GO:0042393">
    <property type="term" value="F:histone binding"/>
    <property type="evidence" value="ECO:0007669"/>
    <property type="project" value="InterPro"/>
</dbReference>
<dbReference type="GO" id="GO:0140956">
    <property type="term" value="F:histone H3K79 trimethyltransferase activity"/>
    <property type="evidence" value="ECO:0007669"/>
    <property type="project" value="UniProtKB-EC"/>
</dbReference>
<evidence type="ECO:0000256" key="14">
    <source>
        <dbReference type="ARBA" id="ARBA00047770"/>
    </source>
</evidence>
<dbReference type="GO" id="GO:0006281">
    <property type="term" value="P:DNA repair"/>
    <property type="evidence" value="ECO:0007669"/>
    <property type="project" value="InterPro"/>
</dbReference>
<keyword evidence="12 15" id="KW-0539">Nucleus</keyword>
<dbReference type="PANTHER" id="PTHR21451">
    <property type="entry name" value="HISTONE H3 METHYLTRANSFERASE"/>
    <property type="match status" value="1"/>
</dbReference>
<keyword evidence="6 15" id="KW-0808">Transferase</keyword>
<dbReference type="InterPro" id="IPR025789">
    <property type="entry name" value="DOT1_dom"/>
</dbReference>
<evidence type="ECO:0000256" key="15">
    <source>
        <dbReference type="PIRNR" id="PIRNR017570"/>
    </source>
</evidence>
<dbReference type="PROSITE" id="PS51569">
    <property type="entry name" value="DOT1"/>
    <property type="match status" value="1"/>
</dbReference>
<evidence type="ECO:0000256" key="12">
    <source>
        <dbReference type="ARBA" id="ARBA00023242"/>
    </source>
</evidence>
<sequence>MASLWGNKSKSAIKPVPAKIRIQREPVAKKPEPLPSKLASTLRHQQSPRSRDSSARASPSISRAKSCTATPPSEDYDSSSRLQPPKRKAVRQKSPSNKPIQWDDSDDDETTSGEETVNKRHKSSKRAVDLNRRLRSEKGFSEDDDGVFSMIHAADIAVSGKGSRTVAEDIIVELKYPSASSQRERYDLHFGKDKIDSTQEILDVAKIVTDVYLTKEQAEPFLDPNQGFIRQLEKAKNLLSKDTLNKELLNGFKIAVDRYNSQIETLRKDGALARNLDDRHHLPFDMVRLILRQVYDRAVSPKVDILRRYQNGSDNVYGELLPSLISSVLAETGLQSNQTFVDLGSGVGSVVLQAALEFGSESWGCEMMENACKLADAQHKEFSARCRLWGIETGEVHLERGDFLENEKIKGIMKRADVILVNNQAFTSDLNQKLIDLFLDLKDGCKIISLKSFVPHGHQITPRNISNPVNVLDVKAGRYYAKSVSWTDAGGSYFIATKDATRLRKFSERR</sequence>
<dbReference type="STRING" id="2656787.A0A370TW45"/>
<accession>A0A370TW45</accession>
<dbReference type="InterPro" id="IPR029063">
    <property type="entry name" value="SAM-dependent_MTases_sf"/>
</dbReference>